<keyword evidence="3" id="KW-0809">Transit peptide</keyword>
<dbReference type="InterPro" id="IPR052405">
    <property type="entry name" value="Mito_Transl_Release_Factor"/>
</dbReference>
<evidence type="ECO:0000256" key="5">
    <source>
        <dbReference type="SAM" id="MobiDB-lite"/>
    </source>
</evidence>
<comment type="subcellular location">
    <subcellularLocation>
        <location evidence="1">Mitochondrion</location>
    </subcellularLocation>
</comment>
<dbReference type="InterPro" id="IPR000352">
    <property type="entry name" value="Pep_chain_release_fac_I"/>
</dbReference>
<gene>
    <name evidence="7" type="ORF">K470DRAFT_204498</name>
</gene>
<feature type="region of interest" description="Disordered" evidence="5">
    <location>
        <begin position="89"/>
        <end position="122"/>
    </location>
</feature>
<evidence type="ECO:0000313" key="7">
    <source>
        <dbReference type="EMBL" id="KAF2859230.1"/>
    </source>
</evidence>
<dbReference type="OrthoDB" id="277888at2759"/>
<evidence type="ECO:0000259" key="6">
    <source>
        <dbReference type="Pfam" id="PF00472"/>
    </source>
</evidence>
<organism evidence="7 8">
    <name type="scientific">Piedraia hortae CBS 480.64</name>
    <dbReference type="NCBI Taxonomy" id="1314780"/>
    <lineage>
        <taxon>Eukaryota</taxon>
        <taxon>Fungi</taxon>
        <taxon>Dikarya</taxon>
        <taxon>Ascomycota</taxon>
        <taxon>Pezizomycotina</taxon>
        <taxon>Dothideomycetes</taxon>
        <taxon>Dothideomycetidae</taxon>
        <taxon>Capnodiales</taxon>
        <taxon>Piedraiaceae</taxon>
        <taxon>Piedraia</taxon>
    </lineage>
</organism>
<evidence type="ECO:0000256" key="1">
    <source>
        <dbReference type="ARBA" id="ARBA00004173"/>
    </source>
</evidence>
<dbReference type="Proteomes" id="UP000799421">
    <property type="component" value="Unassembled WGS sequence"/>
</dbReference>
<feature type="non-terminal residue" evidence="7">
    <location>
        <position position="1"/>
    </location>
</feature>
<evidence type="ECO:0000313" key="8">
    <source>
        <dbReference type="Proteomes" id="UP000799421"/>
    </source>
</evidence>
<dbReference type="PANTHER" id="PTHR46203:SF1">
    <property type="entry name" value="MITOCHONDRIAL TRANSLATION RELEASE FACTOR IN RESCUE"/>
    <property type="match status" value="1"/>
</dbReference>
<evidence type="ECO:0000256" key="4">
    <source>
        <dbReference type="ARBA" id="ARBA00023128"/>
    </source>
</evidence>
<feature type="non-terminal residue" evidence="7">
    <location>
        <position position="122"/>
    </location>
</feature>
<reference evidence="7" key="1">
    <citation type="journal article" date="2020" name="Stud. Mycol.">
        <title>101 Dothideomycetes genomes: a test case for predicting lifestyles and emergence of pathogens.</title>
        <authorList>
            <person name="Haridas S."/>
            <person name="Albert R."/>
            <person name="Binder M."/>
            <person name="Bloem J."/>
            <person name="Labutti K."/>
            <person name="Salamov A."/>
            <person name="Andreopoulos B."/>
            <person name="Baker S."/>
            <person name="Barry K."/>
            <person name="Bills G."/>
            <person name="Bluhm B."/>
            <person name="Cannon C."/>
            <person name="Castanera R."/>
            <person name="Culley D."/>
            <person name="Daum C."/>
            <person name="Ezra D."/>
            <person name="Gonzalez J."/>
            <person name="Henrissat B."/>
            <person name="Kuo A."/>
            <person name="Liang C."/>
            <person name="Lipzen A."/>
            <person name="Lutzoni F."/>
            <person name="Magnuson J."/>
            <person name="Mondo S."/>
            <person name="Nolan M."/>
            <person name="Ohm R."/>
            <person name="Pangilinan J."/>
            <person name="Park H.-J."/>
            <person name="Ramirez L."/>
            <person name="Alfaro M."/>
            <person name="Sun H."/>
            <person name="Tritt A."/>
            <person name="Yoshinaga Y."/>
            <person name="Zwiers L.-H."/>
            <person name="Turgeon B."/>
            <person name="Goodwin S."/>
            <person name="Spatafora J."/>
            <person name="Crous P."/>
            <person name="Grigoriev I."/>
        </authorList>
    </citation>
    <scope>NUCLEOTIDE SEQUENCE</scope>
    <source>
        <strain evidence="7">CBS 480.64</strain>
    </source>
</reference>
<dbReference type="GO" id="GO:0005739">
    <property type="term" value="C:mitochondrion"/>
    <property type="evidence" value="ECO:0007669"/>
    <property type="project" value="UniProtKB-SubCell"/>
</dbReference>
<dbReference type="GO" id="GO:0032543">
    <property type="term" value="P:mitochondrial translation"/>
    <property type="evidence" value="ECO:0007669"/>
    <property type="project" value="UniProtKB-ARBA"/>
</dbReference>
<feature type="compositionally biased region" description="Polar residues" evidence="5">
    <location>
        <begin position="1"/>
        <end position="12"/>
    </location>
</feature>
<keyword evidence="8" id="KW-1185">Reference proteome</keyword>
<sequence>TLSRCLSTTAARSKQPAPLPRLPDIPESEITESFLKGSGPGGQKINKTSSAVQLIHEPSGIVVKCQETRSRELNRKYARRLLAEKLDLMQNGEQSREKVKAKRILDKKKSAEKKRRRKYKKL</sequence>
<dbReference type="InterPro" id="IPR045853">
    <property type="entry name" value="Pep_chain_release_fac_I_sf"/>
</dbReference>
<dbReference type="AlphaFoldDB" id="A0A6A7BVI9"/>
<dbReference type="SUPFAM" id="SSF75620">
    <property type="entry name" value="Release factor"/>
    <property type="match status" value="1"/>
</dbReference>
<feature type="compositionally biased region" description="Basic and acidic residues" evidence="5">
    <location>
        <begin position="94"/>
        <end position="109"/>
    </location>
</feature>
<accession>A0A6A7BVI9</accession>
<dbReference type="EMBL" id="MU005996">
    <property type="protein sequence ID" value="KAF2859230.1"/>
    <property type="molecule type" value="Genomic_DNA"/>
</dbReference>
<dbReference type="FunFam" id="3.30.160.20:FF:000065">
    <property type="entry name" value="Peptidyl-tRNA hydrolase domain protein"/>
    <property type="match status" value="1"/>
</dbReference>
<keyword evidence="4" id="KW-0496">Mitochondrion</keyword>
<evidence type="ECO:0000256" key="2">
    <source>
        <dbReference type="ARBA" id="ARBA00010835"/>
    </source>
</evidence>
<name>A0A6A7BVI9_9PEZI</name>
<dbReference type="Gene3D" id="3.30.160.20">
    <property type="match status" value="1"/>
</dbReference>
<feature type="region of interest" description="Disordered" evidence="5">
    <location>
        <begin position="1"/>
        <end position="26"/>
    </location>
</feature>
<feature type="domain" description="Prokaryotic-type class I peptide chain release factors" evidence="6">
    <location>
        <begin position="24"/>
        <end position="121"/>
    </location>
</feature>
<evidence type="ECO:0000256" key="3">
    <source>
        <dbReference type="ARBA" id="ARBA00022946"/>
    </source>
</evidence>
<feature type="compositionally biased region" description="Basic residues" evidence="5">
    <location>
        <begin position="110"/>
        <end position="122"/>
    </location>
</feature>
<comment type="similarity">
    <text evidence="2">Belongs to the prokaryotic/mitochondrial release factor family.</text>
</comment>
<protein>
    <recommendedName>
        <fullName evidence="6">Prokaryotic-type class I peptide chain release factors domain-containing protein</fullName>
    </recommendedName>
</protein>
<dbReference type="Pfam" id="PF00472">
    <property type="entry name" value="RF-1"/>
    <property type="match status" value="1"/>
</dbReference>
<proteinExistence type="inferred from homology"/>
<dbReference type="GO" id="GO:0003747">
    <property type="term" value="F:translation release factor activity"/>
    <property type="evidence" value="ECO:0007669"/>
    <property type="project" value="InterPro"/>
</dbReference>
<dbReference type="PANTHER" id="PTHR46203">
    <property type="entry name" value="PROBABLE PEPTIDE CHAIN RELEASE FACTOR C12ORF65"/>
    <property type="match status" value="1"/>
</dbReference>